<reference evidence="5" key="1">
    <citation type="submission" date="2016-07" db="EMBL/GenBank/DDBJ databases">
        <title>Nontailed viruses are major unrecognized killers of bacteria in the ocean.</title>
        <authorList>
            <person name="Kauffman K."/>
            <person name="Hussain F."/>
            <person name="Yang J."/>
            <person name="Arevalo P."/>
            <person name="Brown J."/>
            <person name="Cutler M."/>
            <person name="Kelly L."/>
            <person name="Polz M.F."/>
        </authorList>
    </citation>
    <scope>NUCLEOTIDE SEQUENCE [LARGE SCALE GENOMIC DNA]</scope>
    <source>
        <strain evidence="5">10N.261.55.E11</strain>
    </source>
</reference>
<feature type="domain" description="EAL" evidence="2">
    <location>
        <begin position="530"/>
        <end position="784"/>
    </location>
</feature>
<dbReference type="AlphaFoldDB" id="A0A2N7F670"/>
<organism evidence="4 5">
    <name type="scientific">Vibrio splendidus</name>
    <dbReference type="NCBI Taxonomy" id="29497"/>
    <lineage>
        <taxon>Bacteria</taxon>
        <taxon>Pseudomonadati</taxon>
        <taxon>Pseudomonadota</taxon>
        <taxon>Gammaproteobacteria</taxon>
        <taxon>Vibrionales</taxon>
        <taxon>Vibrionaceae</taxon>
        <taxon>Vibrio</taxon>
    </lineage>
</organism>
<dbReference type="NCBIfam" id="TIGR00254">
    <property type="entry name" value="GGDEF"/>
    <property type="match status" value="1"/>
</dbReference>
<dbReference type="SMART" id="SM00052">
    <property type="entry name" value="EAL"/>
    <property type="match status" value="1"/>
</dbReference>
<dbReference type="InterPro" id="IPR035919">
    <property type="entry name" value="EAL_sf"/>
</dbReference>
<evidence type="ECO:0000313" key="4">
    <source>
        <dbReference type="EMBL" id="PMJ61149.1"/>
    </source>
</evidence>
<dbReference type="PROSITE" id="PS50887">
    <property type="entry name" value="GGDEF"/>
    <property type="match status" value="1"/>
</dbReference>
<feature type="transmembrane region" description="Helical" evidence="1">
    <location>
        <begin position="280"/>
        <end position="299"/>
    </location>
</feature>
<feature type="transmembrane region" description="Helical" evidence="1">
    <location>
        <begin position="6"/>
        <end position="30"/>
    </location>
</feature>
<dbReference type="OrthoDB" id="9804951at2"/>
<feature type="domain" description="GGDEF" evidence="3">
    <location>
        <begin position="379"/>
        <end position="522"/>
    </location>
</feature>
<accession>A0A2N7F670</accession>
<evidence type="ECO:0000259" key="3">
    <source>
        <dbReference type="PROSITE" id="PS50887"/>
    </source>
</evidence>
<evidence type="ECO:0000256" key="1">
    <source>
        <dbReference type="SAM" id="Phobius"/>
    </source>
</evidence>
<name>A0A2N7F670_VIBSP</name>
<sequence length="810" mass="92414">MPVLKKLYFVLLPTLLFVFTIAGMVTYNFASNHAKHMYLDNVQSEVNTALVAAEYEQLGLSLLVKDIGSSLQFLRYIQNPGNYTTLSLLEKRVLRVINQNHVNQFGQRNIYVIDPKFNLTLSTLRADPFEGLKIPDNIYEKVFDIYTSLVNKKELSQKGFSYISVSGELRYAHIAAIDPYLLPQDKRASGSLNRYILIADGPLKQLSRLLIKYNDDDNMRLLIEPSSDAANIENRQFVIKSIEQTKDSINVQMTSKHLIAQVIIREQKFNHEKAMIAKRTLLGCFATLFTIMLLVHLVVRYQLVRPLKDLLHEISIGGLKLRYFKRSSGQSEIDGLKNAYIDSLTELKFEAEFDQLTKLANRRSFIRHLDVRLKSSMRPSCYLVCWDIIDFRKINDLYGAKVGDNVLVSLAKALRETLQNQQSSLGFSCSDYSLARLGGNQFIAILEMDDHQSINEEIENINNTLTGTTFLDYYGFRLSIATGVLPVDTPKFEEIWHRCIDEMLINAKSHSDGESRIVYGEELLHTLERHDIVEKRLLECCESDNFELRFMPIFNAQTLHIDGAECLIRCPALFDINAGPDEFIPVAEKSNLISKLDMWVISTAIKSYKELSEIHKYTGTLSINISAMELYNRNFADNIRKVLERYKVSPAKIIIEITETSYVKSTKLTVQTIESLRSLGLKVSLDDFGTGYTAFNQLLHYPVDELKVDKSFIDNIANDKASRKMVESMVNLGHSCDTLVVGEGVESMEQYQYLKEANCDLIQGYLFSQPLTYLQFIEFVRDHNPQAIFDTHSAVKSNPNGRIVALTQKK</sequence>
<dbReference type="Pfam" id="PF00563">
    <property type="entry name" value="EAL"/>
    <property type="match status" value="1"/>
</dbReference>
<dbReference type="InterPro" id="IPR000160">
    <property type="entry name" value="GGDEF_dom"/>
</dbReference>
<evidence type="ECO:0000313" key="5">
    <source>
        <dbReference type="Proteomes" id="UP000235330"/>
    </source>
</evidence>
<keyword evidence="1" id="KW-1133">Transmembrane helix</keyword>
<proteinExistence type="predicted"/>
<dbReference type="CDD" id="cd01948">
    <property type="entry name" value="EAL"/>
    <property type="match status" value="1"/>
</dbReference>
<dbReference type="PANTHER" id="PTHR33121">
    <property type="entry name" value="CYCLIC DI-GMP PHOSPHODIESTERASE PDEF"/>
    <property type="match status" value="1"/>
</dbReference>
<dbReference type="Proteomes" id="UP000235330">
    <property type="component" value="Unassembled WGS sequence"/>
</dbReference>
<dbReference type="SMART" id="SM00267">
    <property type="entry name" value="GGDEF"/>
    <property type="match status" value="1"/>
</dbReference>
<dbReference type="InterPro" id="IPR001633">
    <property type="entry name" value="EAL_dom"/>
</dbReference>
<dbReference type="RefSeq" id="WP_076673581.1">
    <property type="nucleotide sequence ID" value="NZ_CAWMVP010000001.1"/>
</dbReference>
<gene>
    <name evidence="4" type="ORF">BCU17_08345</name>
</gene>
<evidence type="ECO:0000259" key="2">
    <source>
        <dbReference type="PROSITE" id="PS50883"/>
    </source>
</evidence>
<protein>
    <submittedName>
        <fullName evidence="4">Diguanylate phosphodiesterase</fullName>
    </submittedName>
</protein>
<dbReference type="EMBL" id="MCWU01000085">
    <property type="protein sequence ID" value="PMJ61149.1"/>
    <property type="molecule type" value="Genomic_DNA"/>
</dbReference>
<dbReference type="PROSITE" id="PS50883">
    <property type="entry name" value="EAL"/>
    <property type="match status" value="1"/>
</dbReference>
<comment type="caution">
    <text evidence="4">The sequence shown here is derived from an EMBL/GenBank/DDBJ whole genome shotgun (WGS) entry which is preliminary data.</text>
</comment>
<keyword evidence="1" id="KW-0472">Membrane</keyword>
<dbReference type="InterPro" id="IPR029787">
    <property type="entry name" value="Nucleotide_cyclase"/>
</dbReference>
<dbReference type="CDD" id="cd01949">
    <property type="entry name" value="GGDEF"/>
    <property type="match status" value="1"/>
</dbReference>
<dbReference type="PANTHER" id="PTHR33121:SF15">
    <property type="entry name" value="BLUE LIGHT- AND TEMPERATURE-REGULATED ANTIREPRESSOR BLUF"/>
    <property type="match status" value="1"/>
</dbReference>
<dbReference type="SUPFAM" id="SSF141868">
    <property type="entry name" value="EAL domain-like"/>
    <property type="match status" value="1"/>
</dbReference>
<dbReference type="GO" id="GO:0071111">
    <property type="term" value="F:cyclic-guanylate-specific phosphodiesterase activity"/>
    <property type="evidence" value="ECO:0007669"/>
    <property type="project" value="InterPro"/>
</dbReference>
<dbReference type="Pfam" id="PF00990">
    <property type="entry name" value="GGDEF"/>
    <property type="match status" value="1"/>
</dbReference>
<dbReference type="InterPro" id="IPR050706">
    <property type="entry name" value="Cyclic-di-GMP_PDE-like"/>
</dbReference>
<dbReference type="SUPFAM" id="SSF55073">
    <property type="entry name" value="Nucleotide cyclase"/>
    <property type="match status" value="1"/>
</dbReference>
<keyword evidence="1" id="KW-0812">Transmembrane</keyword>
<dbReference type="Gene3D" id="3.30.70.270">
    <property type="match status" value="1"/>
</dbReference>
<dbReference type="Gene3D" id="3.20.20.450">
    <property type="entry name" value="EAL domain"/>
    <property type="match status" value="1"/>
</dbReference>
<dbReference type="InterPro" id="IPR043128">
    <property type="entry name" value="Rev_trsase/Diguanyl_cyclase"/>
</dbReference>